<evidence type="ECO:0000256" key="3">
    <source>
        <dbReference type="SAM" id="Phobius"/>
    </source>
</evidence>
<dbReference type="Proteomes" id="UP000287969">
    <property type="component" value="Chromosome"/>
</dbReference>
<protein>
    <submittedName>
        <fullName evidence="5">Polysaccharide deacetylase</fullName>
    </submittedName>
</protein>
<keyword evidence="1" id="KW-0479">Metal-binding</keyword>
<dbReference type="CDD" id="cd10950">
    <property type="entry name" value="CE4_BsYlxY_like"/>
    <property type="match status" value="1"/>
</dbReference>
<keyword evidence="3" id="KW-0812">Transmembrane</keyword>
<dbReference type="AlphaFoldDB" id="A0A410QCL0"/>
<keyword evidence="2" id="KW-0378">Hydrolase</keyword>
<keyword evidence="3" id="KW-0472">Membrane</keyword>
<dbReference type="EMBL" id="CP035282">
    <property type="protein sequence ID" value="QAT61659.1"/>
    <property type="molecule type" value="Genomic_DNA"/>
</dbReference>
<feature type="domain" description="NodB homology" evidence="4">
    <location>
        <begin position="50"/>
        <end position="227"/>
    </location>
</feature>
<dbReference type="RefSeq" id="WP_128752469.1">
    <property type="nucleotide sequence ID" value="NZ_CP035282.1"/>
</dbReference>
<organism evidence="5 6">
    <name type="scientific">Acidilutibacter cellobiosedens</name>
    <dbReference type="NCBI Taxonomy" id="2507161"/>
    <lineage>
        <taxon>Bacteria</taxon>
        <taxon>Bacillati</taxon>
        <taxon>Bacillota</taxon>
        <taxon>Tissierellia</taxon>
        <taxon>Tissierellales</taxon>
        <taxon>Acidilutibacteraceae</taxon>
        <taxon>Acidilutibacter</taxon>
    </lineage>
</organism>
<keyword evidence="3" id="KW-1133">Transmembrane helix</keyword>
<dbReference type="GO" id="GO:0046872">
    <property type="term" value="F:metal ion binding"/>
    <property type="evidence" value="ECO:0007669"/>
    <property type="project" value="UniProtKB-KW"/>
</dbReference>
<dbReference type="OrthoDB" id="9806342at2"/>
<name>A0A410QCL0_9FIRM</name>
<evidence type="ECO:0000313" key="6">
    <source>
        <dbReference type="Proteomes" id="UP000287969"/>
    </source>
</evidence>
<dbReference type="Gene3D" id="3.20.20.370">
    <property type="entry name" value="Glycoside hydrolase/deacetylase"/>
    <property type="match status" value="1"/>
</dbReference>
<dbReference type="PANTHER" id="PTHR10587">
    <property type="entry name" value="GLYCOSYL TRANSFERASE-RELATED"/>
    <property type="match status" value="1"/>
</dbReference>
<accession>A0A410QCL0</accession>
<keyword evidence="6" id="KW-1185">Reference proteome</keyword>
<dbReference type="InterPro" id="IPR011330">
    <property type="entry name" value="Glyco_hydro/deAcase_b/a-brl"/>
</dbReference>
<dbReference type="GO" id="GO:0016020">
    <property type="term" value="C:membrane"/>
    <property type="evidence" value="ECO:0007669"/>
    <property type="project" value="TreeGrafter"/>
</dbReference>
<dbReference type="PANTHER" id="PTHR10587:SF133">
    <property type="entry name" value="CHITIN DEACETYLASE 1-RELATED"/>
    <property type="match status" value="1"/>
</dbReference>
<dbReference type="InterPro" id="IPR050248">
    <property type="entry name" value="Polysacc_deacetylase_ArnD"/>
</dbReference>
<dbReference type="GO" id="GO:0016810">
    <property type="term" value="F:hydrolase activity, acting on carbon-nitrogen (but not peptide) bonds"/>
    <property type="evidence" value="ECO:0007669"/>
    <property type="project" value="InterPro"/>
</dbReference>
<dbReference type="GO" id="GO:0005975">
    <property type="term" value="P:carbohydrate metabolic process"/>
    <property type="evidence" value="ECO:0007669"/>
    <property type="project" value="InterPro"/>
</dbReference>
<evidence type="ECO:0000256" key="2">
    <source>
        <dbReference type="ARBA" id="ARBA00022801"/>
    </source>
</evidence>
<dbReference type="SUPFAM" id="SSF88713">
    <property type="entry name" value="Glycoside hydrolase/deacetylase"/>
    <property type="match status" value="1"/>
</dbReference>
<dbReference type="KEGG" id="spoa:EQM13_08700"/>
<sequence length="234" mass="27339">MKVFIIKKRVIYIFLIAVIVLISFLLLYNFYKVKETFNRDIYYKGKTQENIIAFTCNVDWGGEYIPDMLNILKENNTKITFFVTGKWAEKNPDLLKKMYYEGHEIGNHGYMHRDYGELSYELNKQEIQKCQEIINGILGKSSMYFAPPSGSYNDNTIKACNELNYDIIMWSIDTIDWREDSSEEKIIERVLKKPENSSIVLMHPTERTVKALPKIIDSLKDRGFSIGNISDVLE</sequence>
<dbReference type="Pfam" id="PF01522">
    <property type="entry name" value="Polysacc_deac_1"/>
    <property type="match status" value="1"/>
</dbReference>
<reference evidence="6" key="1">
    <citation type="submission" date="2019-01" db="EMBL/GenBank/DDBJ databases">
        <title>Draft genomes of a novel of Sporanaerobacter strains.</title>
        <authorList>
            <person name="Ma S."/>
        </authorList>
    </citation>
    <scope>NUCLEOTIDE SEQUENCE [LARGE SCALE GENOMIC DNA]</scope>
    <source>
        <strain evidence="6">NJN-17</strain>
    </source>
</reference>
<dbReference type="PROSITE" id="PS51677">
    <property type="entry name" value="NODB"/>
    <property type="match status" value="1"/>
</dbReference>
<proteinExistence type="predicted"/>
<feature type="transmembrane region" description="Helical" evidence="3">
    <location>
        <begin position="12"/>
        <end position="31"/>
    </location>
</feature>
<evidence type="ECO:0000313" key="5">
    <source>
        <dbReference type="EMBL" id="QAT61659.1"/>
    </source>
</evidence>
<gene>
    <name evidence="5" type="ORF">EQM13_08700</name>
</gene>
<evidence type="ECO:0000256" key="1">
    <source>
        <dbReference type="ARBA" id="ARBA00022723"/>
    </source>
</evidence>
<evidence type="ECO:0000259" key="4">
    <source>
        <dbReference type="PROSITE" id="PS51677"/>
    </source>
</evidence>
<dbReference type="InterPro" id="IPR002509">
    <property type="entry name" value="NODB_dom"/>
</dbReference>